<dbReference type="PANTHER" id="PTHR46889:SF5">
    <property type="entry name" value="INTEGRASE PROTEIN"/>
    <property type="match status" value="1"/>
</dbReference>
<dbReference type="eggNOG" id="COG2963">
    <property type="taxonomic scope" value="Bacteria"/>
</dbReference>
<sequence>MKEFESQQKNALQKCKAFFLLLVSRPEIAIHKKRIVMETKHYEKRSQRDYSMSFKLQVVQEVEQGELSTTGAQRKYGIQARSTIVNWLRKYGNLDWENQTPSNMPKTPEQKILELEAKVKLLEKQKATLERQAYVADKKVIIFDMMIDLAEQEYKIDIRKKLTTRTIDRFKEQNQETLVFSCHLFGIDRQVYYRKLKRKAIKQHKAMKVMNLVRSKRMHMPRLGGKKLYCLLKEDLKALKIGRDKLFDILRANHLLVPPKRSYLVTTNSHHRFRKHSNLIAEMEIHRPEQVWVSDITYIGKRDKPCYLSLVTDAYSKKIMGYYVADNLNTESSLQALKMAIKQRVYKTAPLIHHSDRGLQYCAQDYQHELISNKIKCSMTQHSDPYENAVAERVNGILKQEFRIDTHYLDLKTMKTIVKESIDIYNNQRPHYSNFMHTPNQMHQQNEIKMRTYKTKTSSKLEFAAS</sequence>
<proteinExistence type="predicted"/>
<dbReference type="PROSITE" id="PS50994">
    <property type="entry name" value="INTEGRASE"/>
    <property type="match status" value="1"/>
</dbReference>
<feature type="domain" description="Integrase catalytic" evidence="1">
    <location>
        <begin position="284"/>
        <end position="447"/>
    </location>
</feature>
<dbReference type="InterPro" id="IPR012337">
    <property type="entry name" value="RNaseH-like_sf"/>
</dbReference>
<gene>
    <name evidence="2" type="ordered locus">Solca_0191</name>
</gene>
<dbReference type="Proteomes" id="UP000007590">
    <property type="component" value="Chromosome"/>
</dbReference>
<dbReference type="SUPFAM" id="SSF46689">
    <property type="entry name" value="Homeodomain-like"/>
    <property type="match status" value="1"/>
</dbReference>
<dbReference type="InterPro" id="IPR009057">
    <property type="entry name" value="Homeodomain-like_sf"/>
</dbReference>
<reference evidence="2" key="1">
    <citation type="submission" date="2012-02" db="EMBL/GenBank/DDBJ databases">
        <title>The complete genome of Solitalea canadensis DSM 3403.</title>
        <authorList>
            <consortium name="US DOE Joint Genome Institute (JGI-PGF)"/>
            <person name="Lucas S."/>
            <person name="Copeland A."/>
            <person name="Lapidus A."/>
            <person name="Glavina del Rio T."/>
            <person name="Dalin E."/>
            <person name="Tice H."/>
            <person name="Bruce D."/>
            <person name="Goodwin L."/>
            <person name="Pitluck S."/>
            <person name="Peters L."/>
            <person name="Ovchinnikova G."/>
            <person name="Lu M."/>
            <person name="Kyrpides N."/>
            <person name="Mavromatis K."/>
            <person name="Ivanova N."/>
            <person name="Brettin T."/>
            <person name="Detter J.C."/>
            <person name="Han C."/>
            <person name="Larimer F."/>
            <person name="Land M."/>
            <person name="Hauser L."/>
            <person name="Markowitz V."/>
            <person name="Cheng J.-F."/>
            <person name="Hugenholtz P."/>
            <person name="Woyke T."/>
            <person name="Wu D."/>
            <person name="Spring S."/>
            <person name="Schroeder M."/>
            <person name="Kopitz M."/>
            <person name="Brambilla E."/>
            <person name="Klenk H.-P."/>
            <person name="Eisen J.A."/>
        </authorList>
    </citation>
    <scope>NUCLEOTIDE SEQUENCE</scope>
    <source>
        <strain evidence="2">DSM 3403</strain>
    </source>
</reference>
<dbReference type="InterPro" id="IPR036397">
    <property type="entry name" value="RNaseH_sf"/>
</dbReference>
<dbReference type="GO" id="GO:0003676">
    <property type="term" value="F:nucleic acid binding"/>
    <property type="evidence" value="ECO:0007669"/>
    <property type="project" value="InterPro"/>
</dbReference>
<dbReference type="PANTHER" id="PTHR46889">
    <property type="entry name" value="TRANSPOSASE INSF FOR INSERTION SEQUENCE IS3B-RELATED"/>
    <property type="match status" value="1"/>
</dbReference>
<evidence type="ECO:0000313" key="3">
    <source>
        <dbReference type="Proteomes" id="UP000007590"/>
    </source>
</evidence>
<organism evidence="2 3">
    <name type="scientific">Solitalea canadensis (strain ATCC 29591 / DSM 3403 / JCM 21819 / LMG 8368 / NBRC 15130 / NCIMB 12057 / USAM 9D)</name>
    <name type="common">Flexibacter canadensis</name>
    <dbReference type="NCBI Taxonomy" id="929556"/>
    <lineage>
        <taxon>Bacteria</taxon>
        <taxon>Pseudomonadati</taxon>
        <taxon>Bacteroidota</taxon>
        <taxon>Sphingobacteriia</taxon>
        <taxon>Sphingobacteriales</taxon>
        <taxon>Sphingobacteriaceae</taxon>
        <taxon>Solitalea</taxon>
    </lineage>
</organism>
<dbReference type="EMBL" id="CP003349">
    <property type="protein sequence ID" value="AFD05338.1"/>
    <property type="molecule type" value="Genomic_DNA"/>
</dbReference>
<evidence type="ECO:0000313" key="2">
    <source>
        <dbReference type="EMBL" id="AFD05338.1"/>
    </source>
</evidence>
<dbReference type="Pfam" id="PF13333">
    <property type="entry name" value="rve_2"/>
    <property type="match status" value="1"/>
</dbReference>
<name>H8KNS7_SOLCM</name>
<dbReference type="eggNOG" id="COG2801">
    <property type="taxonomic scope" value="Bacteria"/>
</dbReference>
<dbReference type="AlphaFoldDB" id="H8KNS7"/>
<dbReference type="InterPro" id="IPR048020">
    <property type="entry name" value="Transpos_IS3"/>
</dbReference>
<dbReference type="KEGG" id="scn:Solca_0191"/>
<dbReference type="Gene3D" id="1.10.10.10">
    <property type="entry name" value="Winged helix-like DNA-binding domain superfamily/Winged helix DNA-binding domain"/>
    <property type="match status" value="1"/>
</dbReference>
<keyword evidence="3" id="KW-1185">Reference proteome</keyword>
<dbReference type="HOGENOM" id="CLU_139800_0_0_10"/>
<accession>H8KNS7</accession>
<evidence type="ECO:0000259" key="1">
    <source>
        <dbReference type="PROSITE" id="PS50994"/>
    </source>
</evidence>
<dbReference type="SUPFAM" id="SSF53098">
    <property type="entry name" value="Ribonuclease H-like"/>
    <property type="match status" value="1"/>
</dbReference>
<dbReference type="InterPro" id="IPR036388">
    <property type="entry name" value="WH-like_DNA-bd_sf"/>
</dbReference>
<dbReference type="InterPro" id="IPR001584">
    <property type="entry name" value="Integrase_cat-core"/>
</dbReference>
<protein>
    <submittedName>
        <fullName evidence="2">Transposase</fullName>
    </submittedName>
</protein>
<dbReference type="Gene3D" id="3.30.420.10">
    <property type="entry name" value="Ribonuclease H-like superfamily/Ribonuclease H"/>
    <property type="match status" value="1"/>
</dbReference>
<dbReference type="NCBIfam" id="NF033516">
    <property type="entry name" value="transpos_IS3"/>
    <property type="match status" value="1"/>
</dbReference>
<dbReference type="InterPro" id="IPR050900">
    <property type="entry name" value="Transposase_IS3/IS150/IS904"/>
</dbReference>
<dbReference type="GO" id="GO:0015074">
    <property type="term" value="P:DNA integration"/>
    <property type="evidence" value="ECO:0007669"/>
    <property type="project" value="InterPro"/>
</dbReference>
<dbReference type="Pfam" id="PF00665">
    <property type="entry name" value="rve"/>
    <property type="match status" value="1"/>
</dbReference>